<evidence type="ECO:0000256" key="5">
    <source>
        <dbReference type="ARBA" id="ARBA00022538"/>
    </source>
</evidence>
<keyword evidence="3" id="KW-0813">Transport</keyword>
<feature type="transmembrane region" description="Helical" evidence="11">
    <location>
        <begin position="27"/>
        <end position="45"/>
    </location>
</feature>
<feature type="transmembrane region" description="Helical" evidence="11">
    <location>
        <begin position="83"/>
        <end position="105"/>
    </location>
</feature>
<dbReference type="RefSeq" id="WP_184681362.1">
    <property type="nucleotide sequence ID" value="NZ_JACHLL010000002.1"/>
</dbReference>
<gene>
    <name evidence="14" type="ORF">HNP49_001110</name>
</gene>
<comment type="caution">
    <text evidence="14">The sequence shown here is derived from an EMBL/GenBank/DDBJ whole genome shotgun (WGS) entry which is preliminary data.</text>
</comment>
<keyword evidence="7" id="KW-0630">Potassium</keyword>
<keyword evidence="4" id="KW-0050">Antiport</keyword>
<evidence type="ECO:0000259" key="13">
    <source>
        <dbReference type="PROSITE" id="PS51202"/>
    </source>
</evidence>
<evidence type="ECO:0000256" key="2">
    <source>
        <dbReference type="ARBA" id="ARBA00005551"/>
    </source>
</evidence>
<dbReference type="InterPro" id="IPR038770">
    <property type="entry name" value="Na+/solute_symporter_sf"/>
</dbReference>
<dbReference type="GO" id="GO:0012505">
    <property type="term" value="C:endomembrane system"/>
    <property type="evidence" value="ECO:0007669"/>
    <property type="project" value="UniProtKB-SubCell"/>
</dbReference>
<evidence type="ECO:0000256" key="11">
    <source>
        <dbReference type="SAM" id="Phobius"/>
    </source>
</evidence>
<dbReference type="GO" id="GO:0015297">
    <property type="term" value="F:antiporter activity"/>
    <property type="evidence" value="ECO:0007669"/>
    <property type="project" value="UniProtKB-KW"/>
</dbReference>
<dbReference type="PROSITE" id="PS51202">
    <property type="entry name" value="RCK_C"/>
    <property type="match status" value="1"/>
</dbReference>
<dbReference type="InterPro" id="IPR003148">
    <property type="entry name" value="RCK_N"/>
</dbReference>
<evidence type="ECO:0000313" key="14">
    <source>
        <dbReference type="EMBL" id="MBB6340953.1"/>
    </source>
</evidence>
<dbReference type="Pfam" id="PF00999">
    <property type="entry name" value="Na_H_Exchanger"/>
    <property type="match status" value="1"/>
</dbReference>
<name>A0A7X0ERB9_9PSED</name>
<dbReference type="GO" id="GO:0005886">
    <property type="term" value="C:plasma membrane"/>
    <property type="evidence" value="ECO:0007669"/>
    <property type="project" value="TreeGrafter"/>
</dbReference>
<dbReference type="GO" id="GO:0008324">
    <property type="term" value="F:monoatomic cation transmembrane transporter activity"/>
    <property type="evidence" value="ECO:0007669"/>
    <property type="project" value="InterPro"/>
</dbReference>
<dbReference type="Gene3D" id="1.20.1530.20">
    <property type="match status" value="1"/>
</dbReference>
<evidence type="ECO:0000256" key="4">
    <source>
        <dbReference type="ARBA" id="ARBA00022449"/>
    </source>
</evidence>
<evidence type="ECO:0000256" key="8">
    <source>
        <dbReference type="ARBA" id="ARBA00022989"/>
    </source>
</evidence>
<dbReference type="PROSITE" id="PS51201">
    <property type="entry name" value="RCK_N"/>
    <property type="match status" value="1"/>
</dbReference>
<keyword evidence="10 11" id="KW-0472">Membrane</keyword>
<comment type="subcellular location">
    <subcellularLocation>
        <location evidence="1">Endomembrane system</location>
        <topology evidence="1">Multi-pass membrane protein</topology>
    </subcellularLocation>
</comment>
<reference evidence="14 15" key="1">
    <citation type="submission" date="2020-08" db="EMBL/GenBank/DDBJ databases">
        <title>Functional genomics of gut bacteria from endangered species of beetles.</title>
        <authorList>
            <person name="Carlos-Shanley C."/>
        </authorList>
    </citation>
    <scope>NUCLEOTIDE SEQUENCE [LARGE SCALE GENOMIC DNA]</scope>
    <source>
        <strain evidence="14 15">S00202</strain>
    </source>
</reference>
<dbReference type="SUPFAM" id="SSF116726">
    <property type="entry name" value="TrkA C-terminal domain-like"/>
    <property type="match status" value="1"/>
</dbReference>
<dbReference type="PANTHER" id="PTHR46157">
    <property type="entry name" value="K(+) EFFLUX ANTIPORTER 3, CHLOROPLASTIC"/>
    <property type="match status" value="1"/>
</dbReference>
<keyword evidence="5" id="KW-0633">Potassium transport</keyword>
<keyword evidence="9" id="KW-0406">Ion transport</keyword>
<dbReference type="SUPFAM" id="SSF51735">
    <property type="entry name" value="NAD(P)-binding Rossmann-fold domains"/>
    <property type="match status" value="1"/>
</dbReference>
<accession>A0A7X0ERB9</accession>
<dbReference type="AlphaFoldDB" id="A0A7X0ERB9"/>
<evidence type="ECO:0000259" key="12">
    <source>
        <dbReference type="PROSITE" id="PS51201"/>
    </source>
</evidence>
<feature type="transmembrane region" description="Helical" evidence="11">
    <location>
        <begin position="268"/>
        <end position="287"/>
    </location>
</feature>
<dbReference type="Gene3D" id="3.40.50.720">
    <property type="entry name" value="NAD(P)-binding Rossmann-like Domain"/>
    <property type="match status" value="1"/>
</dbReference>
<dbReference type="Pfam" id="PF02080">
    <property type="entry name" value="TrkA_C"/>
    <property type="match status" value="1"/>
</dbReference>
<dbReference type="InterPro" id="IPR036291">
    <property type="entry name" value="NAD(P)-bd_dom_sf"/>
</dbReference>
<evidence type="ECO:0000256" key="6">
    <source>
        <dbReference type="ARBA" id="ARBA00022692"/>
    </source>
</evidence>
<proteinExistence type="inferred from homology"/>
<keyword evidence="6 11" id="KW-0812">Transmembrane</keyword>
<feature type="transmembrane region" description="Helical" evidence="11">
    <location>
        <begin position="215"/>
        <end position="248"/>
    </location>
</feature>
<sequence>MFNNLLILLAASLVVIALFRRINLPPVLGYLCVGLISGPAAFGWIDKLGHDANLLGEMGVVFLLFSLGLEFSLPRMLALRKTVFGLGSLQVIACSLPLAGLFYALGVPPSTAFLLGAGLSLSSTAIVSKELTSLGEIFSPHGQNAIGVLLFQDLVAVFLLTLVPVFAGQGDSQWQIELPLTLGKAVLLFVGLMVVSRWLLPPLFHEVASARSPELFVMLALVIVLLTAWLTHLLGLSMALGAFLAGMLLGESHYRHQIEADIRPFRDILLGLFFVSVGMLIDLSLFFSEGPKILALTLLLLGSKGLIVALLVKWRGASTETAWRSGLALAQGGEFFFALLAQLQNLGAVHNSAANVLVASTFCSMAVTPLLLRAAPRLAARWHRRGKGHSPLEEIQTSSAELSGHVLICGYGRVGQSIGRFLRREQIPFIALDDDPVRVQEASAGEEKVHYGDSRRSDLLQAMNIAKARLLVVAVDDIGATRRIVEQARVLRADIPILVRTRDDSSLAELQSLGASEVVPEILESSLMLAAHTLTMLGVPRHRVQKHTDEVRHNRYRLLQGFYHGGQVDLLDAHGRPRRLLHAVTLSAQAHACGKPLDDLSLAALEVELQGVRRDGQDLSLEHLTLQEGDTLLLSGTLGAVEAAESYLLGGS</sequence>
<dbReference type="InterPro" id="IPR006153">
    <property type="entry name" value="Cation/H_exchanger_TM"/>
</dbReference>
<dbReference type="Pfam" id="PF02254">
    <property type="entry name" value="TrkA_N"/>
    <property type="match status" value="1"/>
</dbReference>
<dbReference type="InterPro" id="IPR036721">
    <property type="entry name" value="RCK_C_sf"/>
</dbReference>
<evidence type="ECO:0000313" key="15">
    <source>
        <dbReference type="Proteomes" id="UP000557193"/>
    </source>
</evidence>
<evidence type="ECO:0000256" key="10">
    <source>
        <dbReference type="ARBA" id="ARBA00023136"/>
    </source>
</evidence>
<protein>
    <submittedName>
        <fullName evidence="14">CPA2 family monovalent cation:H+ antiporter-2</fullName>
    </submittedName>
</protein>
<dbReference type="InterPro" id="IPR006037">
    <property type="entry name" value="RCK_C"/>
</dbReference>
<feature type="transmembrane region" description="Helical" evidence="11">
    <location>
        <begin position="293"/>
        <end position="314"/>
    </location>
</feature>
<feature type="transmembrane region" description="Helical" evidence="11">
    <location>
        <begin position="148"/>
        <end position="168"/>
    </location>
</feature>
<feature type="transmembrane region" description="Helical" evidence="11">
    <location>
        <begin position="180"/>
        <end position="200"/>
    </location>
</feature>
<evidence type="ECO:0000256" key="9">
    <source>
        <dbReference type="ARBA" id="ARBA00023065"/>
    </source>
</evidence>
<comment type="similarity">
    <text evidence="2">Belongs to the monovalent cation:proton antiporter 2 (CPA2) transporter (TC 2.A.37) family.</text>
</comment>
<keyword evidence="15" id="KW-1185">Reference proteome</keyword>
<evidence type="ECO:0000256" key="3">
    <source>
        <dbReference type="ARBA" id="ARBA00022448"/>
    </source>
</evidence>
<dbReference type="FunFam" id="3.40.50.720:FF:000036">
    <property type="entry name" value="Glutathione-regulated potassium-efflux system protein KefB"/>
    <property type="match status" value="1"/>
</dbReference>
<dbReference type="NCBIfam" id="TIGR00932">
    <property type="entry name" value="2a37"/>
    <property type="match status" value="1"/>
</dbReference>
<feature type="transmembrane region" description="Helical" evidence="11">
    <location>
        <begin position="356"/>
        <end position="375"/>
    </location>
</feature>
<dbReference type="EMBL" id="JACHLL010000002">
    <property type="protein sequence ID" value="MBB6340953.1"/>
    <property type="molecule type" value="Genomic_DNA"/>
</dbReference>
<evidence type="ECO:0000256" key="7">
    <source>
        <dbReference type="ARBA" id="ARBA00022958"/>
    </source>
</evidence>
<dbReference type="GO" id="GO:1902600">
    <property type="term" value="P:proton transmembrane transport"/>
    <property type="evidence" value="ECO:0007669"/>
    <property type="project" value="InterPro"/>
</dbReference>
<evidence type="ECO:0000256" key="1">
    <source>
        <dbReference type="ARBA" id="ARBA00004127"/>
    </source>
</evidence>
<feature type="domain" description="RCK C-terminal" evidence="13">
    <location>
        <begin position="568"/>
        <end position="650"/>
    </location>
</feature>
<dbReference type="GO" id="GO:0006813">
    <property type="term" value="P:potassium ion transport"/>
    <property type="evidence" value="ECO:0007669"/>
    <property type="project" value="UniProtKB-KW"/>
</dbReference>
<dbReference type="PANTHER" id="PTHR46157:SF4">
    <property type="entry name" value="K(+) EFFLUX ANTIPORTER 3, CHLOROPLASTIC"/>
    <property type="match status" value="1"/>
</dbReference>
<dbReference type="Proteomes" id="UP000557193">
    <property type="component" value="Unassembled WGS sequence"/>
</dbReference>
<organism evidence="14 15">
    <name type="scientific">Pseudomonas fluvialis</name>
    <dbReference type="NCBI Taxonomy" id="1793966"/>
    <lineage>
        <taxon>Bacteria</taxon>
        <taxon>Pseudomonadati</taxon>
        <taxon>Pseudomonadota</taxon>
        <taxon>Gammaproteobacteria</taxon>
        <taxon>Pseudomonadales</taxon>
        <taxon>Pseudomonadaceae</taxon>
        <taxon>Pseudomonas</taxon>
    </lineage>
</organism>
<feature type="domain" description="RCK N-terminal" evidence="12">
    <location>
        <begin position="403"/>
        <end position="520"/>
    </location>
</feature>
<dbReference type="InterPro" id="IPR004771">
    <property type="entry name" value="K/H_exchanger"/>
</dbReference>
<feature type="transmembrane region" description="Helical" evidence="11">
    <location>
        <begin position="326"/>
        <end position="344"/>
    </location>
</feature>
<keyword evidence="8 11" id="KW-1133">Transmembrane helix</keyword>
<feature type="transmembrane region" description="Helical" evidence="11">
    <location>
        <begin position="52"/>
        <end position="71"/>
    </location>
</feature>